<keyword evidence="4" id="KW-1185">Reference proteome</keyword>
<dbReference type="PROSITE" id="PS50056">
    <property type="entry name" value="TYR_PHOSPHATASE_2"/>
    <property type="match status" value="1"/>
</dbReference>
<name>A0A4R5QMP6_9PROT</name>
<dbReference type="Gene3D" id="3.90.190.10">
    <property type="entry name" value="Protein tyrosine phosphatase superfamily"/>
    <property type="match status" value="1"/>
</dbReference>
<sequence>MTDSTPGLPHAVPLEGASNLRDLGGWPVADGRRVRRGLIFRSATLANLTESDQARVASLGIRTVCDLRGVNEAALRPSRLPPSAERVHLPIEPSVGASLRDLMLRKESTGEDVVSLLRRAYIDYLARFIAVYRGLFGLLLEPRRQAVLFHCSAGKDRTGVGAALVLTALGATRETVVADYRATDRIWRRDHSLPEGTPAGLANALLSTHPELLEETLDRAIAAHGGLDGLLQAGLGLDAPRLAALRTAYLE</sequence>
<dbReference type="InterPro" id="IPR000387">
    <property type="entry name" value="Tyr_Pase_dom"/>
</dbReference>
<dbReference type="GO" id="GO:0004721">
    <property type="term" value="F:phosphoprotein phosphatase activity"/>
    <property type="evidence" value="ECO:0007669"/>
    <property type="project" value="InterPro"/>
</dbReference>
<dbReference type="SUPFAM" id="SSF52799">
    <property type="entry name" value="(Phosphotyrosine protein) phosphatases II"/>
    <property type="match status" value="1"/>
</dbReference>
<dbReference type="InterPro" id="IPR029021">
    <property type="entry name" value="Prot-tyrosine_phosphatase-like"/>
</dbReference>
<evidence type="ECO:0000313" key="4">
    <source>
        <dbReference type="Proteomes" id="UP000295096"/>
    </source>
</evidence>
<dbReference type="PROSITE" id="PS00383">
    <property type="entry name" value="TYR_PHOSPHATASE_1"/>
    <property type="match status" value="1"/>
</dbReference>
<comment type="caution">
    <text evidence="3">The sequence shown here is derived from an EMBL/GenBank/DDBJ whole genome shotgun (WGS) entry which is preliminary data.</text>
</comment>
<organism evidence="3 4">
    <name type="scientific">Dankookia rubra</name>
    <dbReference type="NCBI Taxonomy" id="1442381"/>
    <lineage>
        <taxon>Bacteria</taxon>
        <taxon>Pseudomonadati</taxon>
        <taxon>Pseudomonadota</taxon>
        <taxon>Alphaproteobacteria</taxon>
        <taxon>Acetobacterales</taxon>
        <taxon>Roseomonadaceae</taxon>
        <taxon>Dankookia</taxon>
    </lineage>
</organism>
<reference evidence="3 4" key="1">
    <citation type="journal article" date="2016" name="J. Microbiol.">
        <title>Dankookia rubra gen. nov., sp. nov., an alphaproteobacterium isolated from sediment of a shallow stream.</title>
        <authorList>
            <person name="Kim W.H."/>
            <person name="Kim D.H."/>
            <person name="Kang K."/>
            <person name="Ahn T.Y."/>
        </authorList>
    </citation>
    <scope>NUCLEOTIDE SEQUENCE [LARGE SCALE GENOMIC DNA]</scope>
    <source>
        <strain evidence="3 4">JCM30602</strain>
    </source>
</reference>
<dbReference type="InterPro" id="IPR016130">
    <property type="entry name" value="Tyr_Pase_AS"/>
</dbReference>
<feature type="domain" description="Tyrosine specific protein phosphatases" evidence="2">
    <location>
        <begin position="126"/>
        <end position="181"/>
    </location>
</feature>
<dbReference type="EMBL" id="SMSJ01000002">
    <property type="protein sequence ID" value="TDH64168.1"/>
    <property type="molecule type" value="Genomic_DNA"/>
</dbReference>
<accession>A0A4R5QMP6</accession>
<dbReference type="Proteomes" id="UP000295096">
    <property type="component" value="Unassembled WGS sequence"/>
</dbReference>
<dbReference type="InterPro" id="IPR026893">
    <property type="entry name" value="Tyr/Ser_Pase_IphP-type"/>
</dbReference>
<dbReference type="Pfam" id="PF13350">
    <property type="entry name" value="Y_phosphatase3"/>
    <property type="match status" value="1"/>
</dbReference>
<evidence type="ECO:0000313" key="3">
    <source>
        <dbReference type="EMBL" id="TDH64168.1"/>
    </source>
</evidence>
<comment type="similarity">
    <text evidence="1">Belongs to the protein-tyrosine phosphatase family.</text>
</comment>
<dbReference type="AlphaFoldDB" id="A0A4R5QMP6"/>
<dbReference type="PANTHER" id="PTHR31126">
    <property type="entry name" value="TYROSINE-PROTEIN PHOSPHATASE"/>
    <property type="match status" value="1"/>
</dbReference>
<protein>
    <submittedName>
        <fullName evidence="3">Tyrosine-protein phosphatase</fullName>
    </submittedName>
</protein>
<dbReference type="RefSeq" id="WP_133286933.1">
    <property type="nucleotide sequence ID" value="NZ_SMSJ01000002.1"/>
</dbReference>
<gene>
    <name evidence="3" type="ORF">E2C06_02120</name>
</gene>
<proteinExistence type="inferred from homology"/>
<dbReference type="PANTHER" id="PTHR31126:SF1">
    <property type="entry name" value="TYROSINE SPECIFIC PROTEIN PHOSPHATASES DOMAIN-CONTAINING PROTEIN"/>
    <property type="match status" value="1"/>
</dbReference>
<dbReference type="OrthoDB" id="9814896at2"/>
<evidence type="ECO:0000259" key="2">
    <source>
        <dbReference type="PROSITE" id="PS50056"/>
    </source>
</evidence>
<evidence type="ECO:0000256" key="1">
    <source>
        <dbReference type="ARBA" id="ARBA00009580"/>
    </source>
</evidence>